<dbReference type="Proteomes" id="UP000185999">
    <property type="component" value="Unassembled WGS sequence"/>
</dbReference>
<accession>A0A1N7NGV2</accession>
<dbReference type="Gene3D" id="3.40.50.300">
    <property type="entry name" value="P-loop containing nucleotide triphosphate hydrolases"/>
    <property type="match status" value="1"/>
</dbReference>
<sequence length="236" mass="27188">MSTIHFVGGEKGGVGKSVFSRLMSQYCLENSHPFIGFDADQSHATLTRFYPDFTRPLNLDFFESTDEIMEKALEAEQHVIVDLPAQSERFLDRWIEENGVLEMCEEMNISIVYWYVVDDGLDSAHLIDNFLKKYNDVLDFVVVKNEGRGTNFSAIDASLTKHVGSARKRKLQQAMLPGLHKETMRKIDKLSFSFWGAGNIKGNGFAHLSLMERQRTKVWLKKSYHMMDYLFDNLKK</sequence>
<organism evidence="1 2">
    <name type="scientific">Neptunomonas antarctica</name>
    <dbReference type="NCBI Taxonomy" id="619304"/>
    <lineage>
        <taxon>Bacteria</taxon>
        <taxon>Pseudomonadati</taxon>
        <taxon>Pseudomonadota</taxon>
        <taxon>Gammaproteobacteria</taxon>
        <taxon>Oceanospirillales</taxon>
        <taxon>Oceanospirillaceae</taxon>
        <taxon>Neptunomonas</taxon>
    </lineage>
</organism>
<evidence type="ECO:0000313" key="2">
    <source>
        <dbReference type="Proteomes" id="UP000185999"/>
    </source>
</evidence>
<proteinExistence type="predicted"/>
<dbReference type="InterPro" id="IPR027417">
    <property type="entry name" value="P-loop_NTPase"/>
</dbReference>
<dbReference type="AlphaFoldDB" id="A0A1N7NGV2"/>
<name>A0A1N7NGV2_9GAMM</name>
<reference evidence="2" key="1">
    <citation type="submission" date="2017-01" db="EMBL/GenBank/DDBJ databases">
        <authorList>
            <person name="Varghese N."/>
            <person name="Submissions S."/>
        </authorList>
    </citation>
    <scope>NUCLEOTIDE SEQUENCE [LARGE SCALE GENOMIC DNA]</scope>
    <source>
        <strain evidence="2">DSM 22306</strain>
    </source>
</reference>
<evidence type="ECO:0000313" key="1">
    <source>
        <dbReference type="EMBL" id="SIS97488.1"/>
    </source>
</evidence>
<dbReference type="EMBL" id="FTOE01000009">
    <property type="protein sequence ID" value="SIS97488.1"/>
    <property type="molecule type" value="Genomic_DNA"/>
</dbReference>
<gene>
    <name evidence="1" type="ORF">SAMN05421760_109118</name>
</gene>
<dbReference type="STRING" id="619304.SAMN05421760_109118"/>
<keyword evidence="2" id="KW-1185">Reference proteome</keyword>
<protein>
    <recommendedName>
        <fullName evidence="3">CobQ/CobB/MinD/ParA nucleotide binding domain-containing protein</fullName>
    </recommendedName>
</protein>
<dbReference type="OrthoDB" id="69313at2"/>
<dbReference type="SUPFAM" id="SSF52540">
    <property type="entry name" value="P-loop containing nucleoside triphosphate hydrolases"/>
    <property type="match status" value="1"/>
</dbReference>
<evidence type="ECO:0008006" key="3">
    <source>
        <dbReference type="Google" id="ProtNLM"/>
    </source>
</evidence>
<dbReference type="RefSeq" id="WP_054342167.1">
    <property type="nucleotide sequence ID" value="NZ_FTOE01000009.1"/>
</dbReference>